<dbReference type="InterPro" id="IPR036702">
    <property type="entry name" value="ComB-like_sf"/>
</dbReference>
<evidence type="ECO:0000313" key="9">
    <source>
        <dbReference type="EMBL" id="MFC6154742.1"/>
    </source>
</evidence>
<dbReference type="Proteomes" id="UP001596098">
    <property type="component" value="Unassembled WGS sequence"/>
</dbReference>
<organism evidence="9 10">
    <name type="scientific">Nocardioides yefusunii</name>
    <dbReference type="NCBI Taxonomy" id="2500546"/>
    <lineage>
        <taxon>Bacteria</taxon>
        <taxon>Bacillati</taxon>
        <taxon>Actinomycetota</taxon>
        <taxon>Actinomycetes</taxon>
        <taxon>Propionibacteriales</taxon>
        <taxon>Nocardioidaceae</taxon>
        <taxon>Nocardioides</taxon>
    </lineage>
</organism>
<dbReference type="PANTHER" id="PTHR37311">
    <property type="entry name" value="2-PHOSPHOSULFOLACTATE PHOSPHATASE-RELATED"/>
    <property type="match status" value="1"/>
</dbReference>
<sequence>METPLGPGRSAVPSPGDPAHTQSGHRVRFEWGGQGAATVKADVAVVVDVLSFTTSLTVAVERGIEVFPFEWRDSRGTEHALRHGASLAVSRIEAKADARHVSISPTAINQMEGIERLVLTSPTGAKVAFSLIDSKTKVVAASLRNADAVADHVVRVADALGRKRSVVVIAAGEQWPDGTLRPGVEDLWGAGAVIAGLVERGLDDLSVEARTALAAYLGVEDGIPDAMHQSVSGKELIERGFSVDVDLAAQVNVSTVVPVLRGESFVQAPQY</sequence>
<gene>
    <name evidence="9" type="ORF">ACFPWU_13820</name>
</gene>
<evidence type="ECO:0000256" key="5">
    <source>
        <dbReference type="ARBA" id="ARBA00022801"/>
    </source>
</evidence>
<evidence type="ECO:0000256" key="2">
    <source>
        <dbReference type="ARBA" id="ARBA00009997"/>
    </source>
</evidence>
<dbReference type="InterPro" id="IPR005238">
    <property type="entry name" value="ComB-like"/>
</dbReference>
<evidence type="ECO:0000256" key="4">
    <source>
        <dbReference type="ARBA" id="ARBA00021948"/>
    </source>
</evidence>
<dbReference type="Gene3D" id="3.90.1560.10">
    <property type="entry name" value="ComB-like"/>
    <property type="match status" value="1"/>
</dbReference>
<proteinExistence type="inferred from homology"/>
<keyword evidence="10" id="KW-1185">Reference proteome</keyword>
<reference evidence="10" key="1">
    <citation type="journal article" date="2019" name="Int. J. Syst. Evol. Microbiol.">
        <title>The Global Catalogue of Microorganisms (GCM) 10K type strain sequencing project: providing services to taxonomists for standard genome sequencing and annotation.</title>
        <authorList>
            <consortium name="The Broad Institute Genomics Platform"/>
            <consortium name="The Broad Institute Genome Sequencing Center for Infectious Disease"/>
            <person name="Wu L."/>
            <person name="Ma J."/>
        </authorList>
    </citation>
    <scope>NUCLEOTIDE SEQUENCE [LARGE SCALE GENOMIC DNA]</scope>
    <source>
        <strain evidence="10">DFY28</strain>
    </source>
</reference>
<protein>
    <recommendedName>
        <fullName evidence="4">Probable 2-phosphosulfolactate phosphatase</fullName>
        <ecNumber evidence="3">3.1.3.71</ecNumber>
    </recommendedName>
</protein>
<dbReference type="SUPFAM" id="SSF142823">
    <property type="entry name" value="ComB-like"/>
    <property type="match status" value="1"/>
</dbReference>
<evidence type="ECO:0000256" key="1">
    <source>
        <dbReference type="ARBA" id="ARBA00001946"/>
    </source>
</evidence>
<comment type="caution">
    <text evidence="9">The sequence shown here is derived from an EMBL/GenBank/DDBJ whole genome shotgun (WGS) entry which is preliminary data.</text>
</comment>
<keyword evidence="6" id="KW-0460">Magnesium</keyword>
<comment type="cofactor">
    <cofactor evidence="1">
        <name>Mg(2+)</name>
        <dbReference type="ChEBI" id="CHEBI:18420"/>
    </cofactor>
</comment>
<evidence type="ECO:0000256" key="8">
    <source>
        <dbReference type="SAM" id="MobiDB-lite"/>
    </source>
</evidence>
<evidence type="ECO:0000256" key="7">
    <source>
        <dbReference type="ARBA" id="ARBA00033711"/>
    </source>
</evidence>
<comment type="similarity">
    <text evidence="2">Belongs to the ComB family.</text>
</comment>
<dbReference type="Pfam" id="PF04029">
    <property type="entry name" value="2-ph_phosp"/>
    <property type="match status" value="1"/>
</dbReference>
<evidence type="ECO:0000256" key="6">
    <source>
        <dbReference type="ARBA" id="ARBA00022842"/>
    </source>
</evidence>
<keyword evidence="5" id="KW-0378">Hydrolase</keyword>
<dbReference type="RefSeq" id="WP_128219207.1">
    <property type="nucleotide sequence ID" value="NZ_CP034929.1"/>
</dbReference>
<dbReference type="PANTHER" id="PTHR37311:SF1">
    <property type="entry name" value="2-PHOSPHOSULFOLACTATE PHOSPHATASE-RELATED"/>
    <property type="match status" value="1"/>
</dbReference>
<dbReference type="EMBL" id="JBHSQI010000009">
    <property type="protein sequence ID" value="MFC6154742.1"/>
    <property type="molecule type" value="Genomic_DNA"/>
</dbReference>
<feature type="region of interest" description="Disordered" evidence="8">
    <location>
        <begin position="1"/>
        <end position="24"/>
    </location>
</feature>
<evidence type="ECO:0000256" key="3">
    <source>
        <dbReference type="ARBA" id="ARBA00012953"/>
    </source>
</evidence>
<accession>A0ABW1R0W3</accession>
<name>A0ABW1R0W3_9ACTN</name>
<comment type="catalytic activity">
    <reaction evidence="7">
        <text>(2R)-O-phospho-3-sulfolactate + H2O = (2R)-3-sulfolactate + phosphate</text>
        <dbReference type="Rhea" id="RHEA:23416"/>
        <dbReference type="ChEBI" id="CHEBI:15377"/>
        <dbReference type="ChEBI" id="CHEBI:15597"/>
        <dbReference type="ChEBI" id="CHEBI:43474"/>
        <dbReference type="ChEBI" id="CHEBI:58738"/>
        <dbReference type="EC" id="3.1.3.71"/>
    </reaction>
</comment>
<dbReference type="EC" id="3.1.3.71" evidence="3"/>
<evidence type="ECO:0000313" key="10">
    <source>
        <dbReference type="Proteomes" id="UP001596098"/>
    </source>
</evidence>